<dbReference type="RefSeq" id="WP_340341818.1">
    <property type="nucleotide sequence ID" value="NZ_JBBKZT010000003.1"/>
</dbReference>
<dbReference type="Proteomes" id="UP001385892">
    <property type="component" value="Unassembled WGS sequence"/>
</dbReference>
<accession>A0ABU8WH53</accession>
<proteinExistence type="predicted"/>
<organism evidence="2 3">
    <name type="scientific">Variovorax rhizosphaerae</name>
    <dbReference type="NCBI Taxonomy" id="1836200"/>
    <lineage>
        <taxon>Bacteria</taxon>
        <taxon>Pseudomonadati</taxon>
        <taxon>Pseudomonadota</taxon>
        <taxon>Betaproteobacteria</taxon>
        <taxon>Burkholderiales</taxon>
        <taxon>Comamonadaceae</taxon>
        <taxon>Variovorax</taxon>
    </lineage>
</organism>
<keyword evidence="1" id="KW-0732">Signal</keyword>
<gene>
    <name evidence="2" type="ORF">WKW82_08440</name>
</gene>
<sequence length="157" mass="16204">MRFCLAGALVAMPLMACLWGCASSNTEARQDVVTVALSGTGMNAGQSGRAVLVPRDDVTQVSIQVSGLSVGVTLPVHLYTYVFAGRCGNLGAKPIYDLTRNVRVTGIGGQSAMSNRGPFNLANTAPVPIAQLKGSPHALVVRTSPADASVDVFCGNL</sequence>
<protein>
    <recommendedName>
        <fullName evidence="4">Lipoprotein</fullName>
    </recommendedName>
</protein>
<evidence type="ECO:0000256" key="1">
    <source>
        <dbReference type="SAM" id="SignalP"/>
    </source>
</evidence>
<feature type="signal peptide" evidence="1">
    <location>
        <begin position="1"/>
        <end position="22"/>
    </location>
</feature>
<name>A0ABU8WH53_9BURK</name>
<dbReference type="EMBL" id="JBBKZT010000003">
    <property type="protein sequence ID" value="MEJ8846674.1"/>
    <property type="molecule type" value="Genomic_DNA"/>
</dbReference>
<evidence type="ECO:0000313" key="2">
    <source>
        <dbReference type="EMBL" id="MEJ8846674.1"/>
    </source>
</evidence>
<keyword evidence="3" id="KW-1185">Reference proteome</keyword>
<comment type="caution">
    <text evidence="2">The sequence shown here is derived from an EMBL/GenBank/DDBJ whole genome shotgun (WGS) entry which is preliminary data.</text>
</comment>
<evidence type="ECO:0008006" key="4">
    <source>
        <dbReference type="Google" id="ProtNLM"/>
    </source>
</evidence>
<evidence type="ECO:0000313" key="3">
    <source>
        <dbReference type="Proteomes" id="UP001385892"/>
    </source>
</evidence>
<feature type="chain" id="PRO_5045294303" description="Lipoprotein" evidence="1">
    <location>
        <begin position="23"/>
        <end position="157"/>
    </location>
</feature>
<reference evidence="2 3" key="1">
    <citation type="submission" date="2024-03" db="EMBL/GenBank/DDBJ databases">
        <title>Novel species of the genus Variovorax.</title>
        <authorList>
            <person name="Liu Q."/>
            <person name="Xin Y.-H."/>
        </authorList>
    </citation>
    <scope>NUCLEOTIDE SEQUENCE [LARGE SCALE GENOMIC DNA]</scope>
    <source>
        <strain evidence="2 3">KACC 18900</strain>
    </source>
</reference>